<dbReference type="EMBL" id="MCIF01000002">
    <property type="protein sequence ID" value="RAQ96699.1"/>
    <property type="molecule type" value="Genomic_DNA"/>
</dbReference>
<dbReference type="InterPro" id="IPR000719">
    <property type="entry name" value="Prot_kinase_dom"/>
</dbReference>
<dbReference type="RefSeq" id="WP_112430486.1">
    <property type="nucleotide sequence ID" value="NZ_MCIF01000002.1"/>
</dbReference>
<proteinExistence type="predicted"/>
<feature type="region of interest" description="Disordered" evidence="6">
    <location>
        <begin position="1"/>
        <end position="26"/>
    </location>
</feature>
<dbReference type="SMART" id="SM00220">
    <property type="entry name" value="S_TKc"/>
    <property type="match status" value="1"/>
</dbReference>
<evidence type="ECO:0000259" key="8">
    <source>
        <dbReference type="PROSITE" id="PS50011"/>
    </source>
</evidence>
<feature type="domain" description="Protein kinase" evidence="8">
    <location>
        <begin position="38"/>
        <end position="288"/>
    </location>
</feature>
<keyword evidence="7" id="KW-0812">Transmembrane</keyword>
<feature type="transmembrane region" description="Helical" evidence="7">
    <location>
        <begin position="582"/>
        <end position="599"/>
    </location>
</feature>
<feature type="region of interest" description="Disordered" evidence="6">
    <location>
        <begin position="374"/>
        <end position="400"/>
    </location>
</feature>
<feature type="binding site" evidence="5">
    <location>
        <position position="67"/>
    </location>
    <ligand>
        <name>ATP</name>
        <dbReference type="ChEBI" id="CHEBI:30616"/>
    </ligand>
</feature>
<feature type="transmembrane region" description="Helical" evidence="7">
    <location>
        <begin position="719"/>
        <end position="738"/>
    </location>
</feature>
<dbReference type="PROSITE" id="PS50011">
    <property type="entry name" value="PROTEIN_KINASE_DOM"/>
    <property type="match status" value="1"/>
</dbReference>
<feature type="transmembrane region" description="Helical" evidence="7">
    <location>
        <begin position="678"/>
        <end position="698"/>
    </location>
</feature>
<sequence>MSVRRDRGFAISPISPQNGQGNAQTGRLGRNTLLHKRYIILRVIGQGGMGAVYQARDTKRGEICAVKEMSLSSVPPSEQGKALENFLAEATILSRLSHPNLPAFTDFFSEGERHFLVMEYIDGKTLEELLEENGGPFSERRVLGWARQLCDVLEYLHSQQPPVIFRDLKPGNIMLRRDGRIKLIDFGIARLVRRSSSQDTQLLGTPGFAPPEQYGSAQTDQRSDIYSLAVTLFQLLTGALPEKGFGLPDARTLNPAVSSTVARALEKAASLDPNDRYPSVAVFRRALFRVGTLPFENGQEATTPEELAELCARFPEEGADYLFNGEIESWLEEIGESDLARKVRRLRTTTGDPELGVERLVQLIMGPDAHLRTKSQRSVSATASAASEAERGRPPARPRKAPLMIVRPATINFGQVYPGLSAPMLLTITGNQGSVVQGTIQPVEPWIIVDQTRFDGMSTLVRVRVDSSQLAGSQRYSGTIVITPLGETTGKPAEVRVEVEVMNYTVTGPVTASGTRTASGQVSGSVGAGAGQRLLPPSQRSGPMTPALPAYINPQDEAYKAKYGQPGGWDLLRASPAERRRLYWLQVFAAALLTPSLFYELFSQLPFFSHAPLPPDPSFLPALLAMLPLAPLGALLLNADHRWQLSALVNRFCTGLATTLAALGLLEPAWHSVFQDGAPALHALTLLALAALAGTLGSSQFISSRLLAGATWAMKRFRLPTLALLMVTGVSLGLSLALGTSLSLLTPLAVAAGAAVALALIFRIDRLIGHP</sequence>
<feature type="compositionally biased region" description="Polar residues" evidence="6">
    <location>
        <begin position="14"/>
        <end position="25"/>
    </location>
</feature>
<dbReference type="Gene3D" id="1.10.510.10">
    <property type="entry name" value="Transferase(Phosphotransferase) domain 1"/>
    <property type="match status" value="1"/>
</dbReference>
<dbReference type="Proteomes" id="UP000248706">
    <property type="component" value="Unassembled WGS sequence"/>
</dbReference>
<keyword evidence="3" id="KW-0418">Kinase</keyword>
<dbReference type="InterPro" id="IPR011009">
    <property type="entry name" value="Kinase-like_dom_sf"/>
</dbReference>
<dbReference type="InterPro" id="IPR017441">
    <property type="entry name" value="Protein_kinase_ATP_BS"/>
</dbReference>
<evidence type="ECO:0000256" key="4">
    <source>
        <dbReference type="ARBA" id="ARBA00022840"/>
    </source>
</evidence>
<dbReference type="GO" id="GO:0004674">
    <property type="term" value="F:protein serine/threonine kinase activity"/>
    <property type="evidence" value="ECO:0007669"/>
    <property type="project" value="TreeGrafter"/>
</dbReference>
<dbReference type="AlphaFoldDB" id="A0A328VI31"/>
<keyword evidence="2 5" id="KW-0547">Nucleotide-binding</keyword>
<feature type="transmembrane region" description="Helical" evidence="7">
    <location>
        <begin position="619"/>
        <end position="637"/>
    </location>
</feature>
<evidence type="ECO:0000313" key="10">
    <source>
        <dbReference type="Proteomes" id="UP000248706"/>
    </source>
</evidence>
<evidence type="ECO:0000256" key="1">
    <source>
        <dbReference type="ARBA" id="ARBA00022679"/>
    </source>
</evidence>
<evidence type="ECO:0000313" key="9">
    <source>
        <dbReference type="EMBL" id="RAQ96699.1"/>
    </source>
</evidence>
<dbReference type="Pfam" id="PF00069">
    <property type="entry name" value="Pkinase"/>
    <property type="match status" value="1"/>
</dbReference>
<comment type="caution">
    <text evidence="9">The sequence shown here is derived from an EMBL/GenBank/DDBJ whole genome shotgun (WGS) entry which is preliminary data.</text>
</comment>
<dbReference type="PROSITE" id="PS00107">
    <property type="entry name" value="PROTEIN_KINASE_ATP"/>
    <property type="match status" value="1"/>
</dbReference>
<keyword evidence="1" id="KW-0808">Transferase</keyword>
<dbReference type="PANTHER" id="PTHR43289">
    <property type="entry name" value="MITOGEN-ACTIVATED PROTEIN KINASE KINASE KINASE 20-RELATED"/>
    <property type="match status" value="1"/>
</dbReference>
<evidence type="ECO:0000256" key="7">
    <source>
        <dbReference type="SAM" id="Phobius"/>
    </source>
</evidence>
<evidence type="ECO:0000256" key="5">
    <source>
        <dbReference type="PROSITE-ProRule" id="PRU10141"/>
    </source>
</evidence>
<dbReference type="CDD" id="cd14014">
    <property type="entry name" value="STKc_PknB_like"/>
    <property type="match status" value="1"/>
</dbReference>
<accession>A0A328VI31</accession>
<feature type="transmembrane region" description="Helical" evidence="7">
    <location>
        <begin position="744"/>
        <end position="762"/>
    </location>
</feature>
<dbReference type="OrthoDB" id="136279at2"/>
<evidence type="ECO:0000256" key="6">
    <source>
        <dbReference type="SAM" id="MobiDB-lite"/>
    </source>
</evidence>
<keyword evidence="10" id="KW-1185">Reference proteome</keyword>
<dbReference type="PANTHER" id="PTHR43289:SF34">
    <property type="entry name" value="SERINE_THREONINE-PROTEIN KINASE YBDM-RELATED"/>
    <property type="match status" value="1"/>
</dbReference>
<organism evidence="9 10">
    <name type="scientific">Thermogemmatispora tikiterensis</name>
    <dbReference type="NCBI Taxonomy" id="1825093"/>
    <lineage>
        <taxon>Bacteria</taxon>
        <taxon>Bacillati</taxon>
        <taxon>Chloroflexota</taxon>
        <taxon>Ktedonobacteria</taxon>
        <taxon>Thermogemmatisporales</taxon>
        <taxon>Thermogemmatisporaceae</taxon>
        <taxon>Thermogemmatispora</taxon>
    </lineage>
</organism>
<dbReference type="GO" id="GO:0005524">
    <property type="term" value="F:ATP binding"/>
    <property type="evidence" value="ECO:0007669"/>
    <property type="project" value="UniProtKB-UniRule"/>
</dbReference>
<keyword evidence="7" id="KW-1133">Transmembrane helix</keyword>
<protein>
    <recommendedName>
        <fullName evidence="8">Protein kinase domain-containing protein</fullName>
    </recommendedName>
</protein>
<evidence type="ECO:0000256" key="3">
    <source>
        <dbReference type="ARBA" id="ARBA00022777"/>
    </source>
</evidence>
<feature type="transmembrane region" description="Helical" evidence="7">
    <location>
        <begin position="649"/>
        <end position="666"/>
    </location>
</feature>
<gene>
    <name evidence="9" type="ORF">A4R35_14235</name>
</gene>
<dbReference type="Gene3D" id="3.30.200.20">
    <property type="entry name" value="Phosphorylase Kinase, domain 1"/>
    <property type="match status" value="1"/>
</dbReference>
<keyword evidence="7" id="KW-0472">Membrane</keyword>
<dbReference type="SUPFAM" id="SSF56112">
    <property type="entry name" value="Protein kinase-like (PK-like)"/>
    <property type="match status" value="1"/>
</dbReference>
<evidence type="ECO:0000256" key="2">
    <source>
        <dbReference type="ARBA" id="ARBA00022741"/>
    </source>
</evidence>
<name>A0A328VI31_9CHLR</name>
<feature type="compositionally biased region" description="Low complexity" evidence="6">
    <location>
        <begin position="376"/>
        <end position="387"/>
    </location>
</feature>
<reference evidence="9 10" key="1">
    <citation type="submission" date="2016-08" db="EMBL/GenBank/DDBJ databases">
        <title>Analysis of Carbohydrate Active Enzymes in Thermogemmatispora T81 Reveals Carbohydrate Degradation Ability.</title>
        <authorList>
            <person name="Tomazini A."/>
            <person name="Lal S."/>
            <person name="Stott M."/>
            <person name="Henrissat B."/>
            <person name="Polikarpov I."/>
            <person name="Sparling R."/>
            <person name="Levin D.B."/>
        </authorList>
    </citation>
    <scope>NUCLEOTIDE SEQUENCE [LARGE SCALE GENOMIC DNA]</scope>
    <source>
        <strain evidence="9 10">T81</strain>
    </source>
</reference>
<keyword evidence="4 5" id="KW-0067">ATP-binding</keyword>